<protein>
    <submittedName>
        <fullName evidence="4">M23 family metallopeptidase</fullName>
        <ecNumber evidence="4">3.4.24.-</ecNumber>
    </submittedName>
</protein>
<dbReference type="EC" id="3.4.24.-" evidence="4"/>
<proteinExistence type="predicted"/>
<comment type="caution">
    <text evidence="4">The sequence shown here is derived from an EMBL/GenBank/DDBJ whole genome shotgun (WGS) entry which is preliminary data.</text>
</comment>
<feature type="domain" description="M23ase beta-sheet core" evidence="3">
    <location>
        <begin position="93"/>
        <end position="187"/>
    </location>
</feature>
<dbReference type="InterPro" id="IPR011055">
    <property type="entry name" value="Dup_hybrid_motif"/>
</dbReference>
<evidence type="ECO:0000256" key="1">
    <source>
        <dbReference type="ARBA" id="ARBA00022729"/>
    </source>
</evidence>
<dbReference type="Pfam" id="PF01551">
    <property type="entry name" value="Peptidase_M23"/>
    <property type="match status" value="1"/>
</dbReference>
<keyword evidence="4" id="KW-0378">Hydrolase</keyword>
<dbReference type="GO" id="GO:0016787">
    <property type="term" value="F:hydrolase activity"/>
    <property type="evidence" value="ECO:0007669"/>
    <property type="project" value="UniProtKB-KW"/>
</dbReference>
<dbReference type="InterPro" id="IPR050570">
    <property type="entry name" value="Cell_wall_metabolism_enzyme"/>
</dbReference>
<name>A0ABV9BGI4_9ACTN</name>
<accession>A0ABV9BGI4</accession>
<dbReference type="SUPFAM" id="SSF51261">
    <property type="entry name" value="Duplicated hybrid motif"/>
    <property type="match status" value="1"/>
</dbReference>
<evidence type="ECO:0000313" key="4">
    <source>
        <dbReference type="EMBL" id="MFC4513087.1"/>
    </source>
</evidence>
<organism evidence="4 5">
    <name type="scientific">Streptomyces ehimensis</name>
    <dbReference type="NCBI Taxonomy" id="68195"/>
    <lineage>
        <taxon>Bacteria</taxon>
        <taxon>Bacillati</taxon>
        <taxon>Actinomycetota</taxon>
        <taxon>Actinomycetes</taxon>
        <taxon>Kitasatosporales</taxon>
        <taxon>Streptomycetaceae</taxon>
        <taxon>Streptomyces</taxon>
    </lineage>
</organism>
<dbReference type="Gene3D" id="2.70.70.10">
    <property type="entry name" value="Glucose Permease (Domain IIA)"/>
    <property type="match status" value="1"/>
</dbReference>
<evidence type="ECO:0000259" key="3">
    <source>
        <dbReference type="Pfam" id="PF01551"/>
    </source>
</evidence>
<dbReference type="CDD" id="cd12797">
    <property type="entry name" value="M23_peptidase"/>
    <property type="match status" value="1"/>
</dbReference>
<dbReference type="EMBL" id="JBHSFS010000003">
    <property type="protein sequence ID" value="MFC4513087.1"/>
    <property type="molecule type" value="Genomic_DNA"/>
</dbReference>
<keyword evidence="1" id="KW-0732">Signal</keyword>
<dbReference type="PANTHER" id="PTHR21666:SF289">
    <property type="entry name" value="L-ALA--D-GLU ENDOPEPTIDASE"/>
    <property type="match status" value="1"/>
</dbReference>
<keyword evidence="5" id="KW-1185">Reference proteome</keyword>
<dbReference type="Proteomes" id="UP001595990">
    <property type="component" value="Unassembled WGS sequence"/>
</dbReference>
<dbReference type="PANTHER" id="PTHR21666">
    <property type="entry name" value="PEPTIDASE-RELATED"/>
    <property type="match status" value="1"/>
</dbReference>
<reference evidence="5" key="1">
    <citation type="journal article" date="2019" name="Int. J. Syst. Evol. Microbiol.">
        <title>The Global Catalogue of Microorganisms (GCM) 10K type strain sequencing project: providing services to taxonomists for standard genome sequencing and annotation.</title>
        <authorList>
            <consortium name="The Broad Institute Genomics Platform"/>
            <consortium name="The Broad Institute Genome Sequencing Center for Infectious Disease"/>
            <person name="Wu L."/>
            <person name="Ma J."/>
        </authorList>
    </citation>
    <scope>NUCLEOTIDE SEQUENCE [LARGE SCALE GENOMIC DNA]</scope>
    <source>
        <strain evidence="5">CECT 8064</strain>
    </source>
</reference>
<feature type="region of interest" description="Disordered" evidence="2">
    <location>
        <begin position="45"/>
        <end position="70"/>
    </location>
</feature>
<dbReference type="RefSeq" id="WP_358239672.1">
    <property type="nucleotide sequence ID" value="NZ_JBHSFS010000003.1"/>
</dbReference>
<evidence type="ECO:0000256" key="2">
    <source>
        <dbReference type="SAM" id="MobiDB-lite"/>
    </source>
</evidence>
<evidence type="ECO:0000313" key="5">
    <source>
        <dbReference type="Proteomes" id="UP001595990"/>
    </source>
</evidence>
<dbReference type="InterPro" id="IPR016047">
    <property type="entry name" value="M23ase_b-sheet_dom"/>
</dbReference>
<gene>
    <name evidence="4" type="ORF">ACFPEN_09085</name>
</gene>
<sequence length="216" mass="22403">MRRTDSSIFPASPSPSRRRAAAGRALTLCALTALIMLLACATAVSGPAPPSPGPPRASGGPAGDRSWPVTGARGARPLVLRAWEPPPARWAAGHRGVDLAAGPGLPVRAATPGRISFAGRIAGRGVVAVELAPALRTTYEPVRATVREGDHVGAGQIIGLLEAGSAHCPGHGCLHWGLRRGDDYLDPLTLLPPWILRRAPSRLWPPEGTLGPPWAA</sequence>